<dbReference type="Proteomes" id="UP000610846">
    <property type="component" value="Unassembled WGS sequence"/>
</dbReference>
<protein>
    <submittedName>
        <fullName evidence="3">DUF58 domain-containing protein</fullName>
    </submittedName>
</protein>
<reference evidence="3" key="1">
    <citation type="journal article" date="2018" name="Curr. Microbiol.">
        <title>Cellulosimicrobium arenosum sp. nov., Isolated from Marine Sediment Sand.</title>
        <authorList>
            <person name="Oh M."/>
            <person name="Kim J.H."/>
            <person name="Yoon J.H."/>
            <person name="Schumann P."/>
            <person name="Kim W."/>
        </authorList>
    </citation>
    <scope>NUCLEOTIDE SEQUENCE</scope>
    <source>
        <strain evidence="3">KCTC 49039</strain>
    </source>
</reference>
<keyword evidence="4" id="KW-1185">Reference proteome</keyword>
<dbReference type="EMBL" id="JACYHB010000006">
    <property type="protein sequence ID" value="MBD8079204.1"/>
    <property type="molecule type" value="Genomic_DNA"/>
</dbReference>
<dbReference type="PANTHER" id="PTHR34351:SF1">
    <property type="entry name" value="SLR1927 PROTEIN"/>
    <property type="match status" value="1"/>
</dbReference>
<feature type="transmembrane region" description="Helical" evidence="2">
    <location>
        <begin position="20"/>
        <end position="36"/>
    </location>
</feature>
<comment type="caution">
    <text evidence="3">The sequence shown here is derived from an EMBL/GenBank/DDBJ whole genome shotgun (WGS) entry which is preliminary data.</text>
</comment>
<evidence type="ECO:0000313" key="3">
    <source>
        <dbReference type="EMBL" id="MBD8079204.1"/>
    </source>
</evidence>
<accession>A0A927GAB3</accession>
<feature type="compositionally biased region" description="Gly residues" evidence="1">
    <location>
        <begin position="268"/>
        <end position="278"/>
    </location>
</feature>
<reference evidence="3" key="2">
    <citation type="submission" date="2020-09" db="EMBL/GenBank/DDBJ databases">
        <authorList>
            <person name="Yu Y."/>
        </authorList>
    </citation>
    <scope>NUCLEOTIDE SEQUENCE</scope>
    <source>
        <strain evidence="3">KCTC 49039</strain>
    </source>
</reference>
<evidence type="ECO:0000256" key="1">
    <source>
        <dbReference type="SAM" id="MobiDB-lite"/>
    </source>
</evidence>
<gene>
    <name evidence="3" type="ORF">IF651_09085</name>
</gene>
<keyword evidence="2" id="KW-0812">Transmembrane</keyword>
<keyword evidence="2" id="KW-0472">Membrane</keyword>
<name>A0A927GAB3_9MICO</name>
<keyword evidence="2" id="KW-1133">Transmembrane helix</keyword>
<sequence>MRRRRRPLARARLTRRGLGLLAAGTVLVVVGVVLGLPDVVGLGGAGVGAVALAWAWMTVRRVDRGRSALRATRRVSPSPTVRDQLTTARLTVRAARPSASAVGALSRLRISEQAAHELCDQGALRARVTSHDDHVSVQYRLRPSRRGRWPLGPLLTTQVDALGLVSATQELGGTNLVAVWPRTVELSVRGSRAFGEQERSVAGARLASSDDSVLREYVAGDDPRRVHWASAARQGHLMVRTDESAGLPPVTVLLDRGLLPAADAAGPAGPGSAGGPGGRQQADGEWAVEAAASIGVALLQAGHPVRLVPTSAVPVVEDSSFGVHRAGEGVADLLDATVDLQGHPGVAAADRAARATAEALRTAHRPGERTVAVLGPLGPLARHAVSEMATDAVHRALVVSPRSRTASHEDALATASALRATGWHVAVVEPGHPIEHAWSRLVEENR</sequence>
<evidence type="ECO:0000256" key="2">
    <source>
        <dbReference type="SAM" id="Phobius"/>
    </source>
</evidence>
<organism evidence="3 4">
    <name type="scientific">Cellulosimicrobium arenosum</name>
    <dbReference type="NCBI Taxonomy" id="2708133"/>
    <lineage>
        <taxon>Bacteria</taxon>
        <taxon>Bacillati</taxon>
        <taxon>Actinomycetota</taxon>
        <taxon>Actinomycetes</taxon>
        <taxon>Micrococcales</taxon>
        <taxon>Promicromonosporaceae</taxon>
        <taxon>Cellulosimicrobium</taxon>
    </lineage>
</organism>
<feature type="region of interest" description="Disordered" evidence="1">
    <location>
        <begin position="263"/>
        <end position="282"/>
    </location>
</feature>
<feature type="transmembrane region" description="Helical" evidence="2">
    <location>
        <begin position="42"/>
        <end position="59"/>
    </location>
</feature>
<evidence type="ECO:0000313" key="4">
    <source>
        <dbReference type="Proteomes" id="UP000610846"/>
    </source>
</evidence>
<proteinExistence type="predicted"/>
<dbReference type="PANTHER" id="PTHR34351">
    <property type="entry name" value="SLR1927 PROTEIN-RELATED"/>
    <property type="match status" value="1"/>
</dbReference>
<dbReference type="AlphaFoldDB" id="A0A927GAB3"/>